<evidence type="ECO:0000256" key="1">
    <source>
        <dbReference type="SAM" id="MobiDB-lite"/>
    </source>
</evidence>
<accession>A0A371CNT7</accession>
<reference evidence="2 3" key="1">
    <citation type="journal article" date="2018" name="Biotechnol. Biofuels">
        <title>Integrative visual omics of the white-rot fungus Polyporus brumalis exposes the biotechnological potential of its oxidative enzymes for delignifying raw plant biomass.</title>
        <authorList>
            <person name="Miyauchi S."/>
            <person name="Rancon A."/>
            <person name="Drula E."/>
            <person name="Hage H."/>
            <person name="Chaduli D."/>
            <person name="Favel A."/>
            <person name="Grisel S."/>
            <person name="Henrissat B."/>
            <person name="Herpoel-Gimbert I."/>
            <person name="Ruiz-Duenas F.J."/>
            <person name="Chevret D."/>
            <person name="Hainaut M."/>
            <person name="Lin J."/>
            <person name="Wang M."/>
            <person name="Pangilinan J."/>
            <person name="Lipzen A."/>
            <person name="Lesage-Meessen L."/>
            <person name="Navarro D."/>
            <person name="Riley R."/>
            <person name="Grigoriev I.V."/>
            <person name="Zhou S."/>
            <person name="Raouche S."/>
            <person name="Rosso M.N."/>
        </authorList>
    </citation>
    <scope>NUCLEOTIDE SEQUENCE [LARGE SCALE GENOMIC DNA]</scope>
    <source>
        <strain evidence="2 3">BRFM 1820</strain>
    </source>
</reference>
<dbReference type="EMBL" id="KZ857497">
    <property type="protein sequence ID" value="RDX41941.1"/>
    <property type="molecule type" value="Genomic_DNA"/>
</dbReference>
<dbReference type="Proteomes" id="UP000256964">
    <property type="component" value="Unassembled WGS sequence"/>
</dbReference>
<protein>
    <submittedName>
        <fullName evidence="2">Uncharacterized protein</fullName>
    </submittedName>
</protein>
<gene>
    <name evidence="2" type="ORF">OH76DRAFT_152751</name>
</gene>
<name>A0A371CNT7_9APHY</name>
<keyword evidence="3" id="KW-1185">Reference proteome</keyword>
<evidence type="ECO:0000313" key="3">
    <source>
        <dbReference type="Proteomes" id="UP000256964"/>
    </source>
</evidence>
<evidence type="ECO:0000313" key="2">
    <source>
        <dbReference type="EMBL" id="RDX41941.1"/>
    </source>
</evidence>
<feature type="region of interest" description="Disordered" evidence="1">
    <location>
        <begin position="1"/>
        <end position="25"/>
    </location>
</feature>
<dbReference type="AlphaFoldDB" id="A0A371CNT7"/>
<organism evidence="2 3">
    <name type="scientific">Lentinus brumalis</name>
    <dbReference type="NCBI Taxonomy" id="2498619"/>
    <lineage>
        <taxon>Eukaryota</taxon>
        <taxon>Fungi</taxon>
        <taxon>Dikarya</taxon>
        <taxon>Basidiomycota</taxon>
        <taxon>Agaricomycotina</taxon>
        <taxon>Agaricomycetes</taxon>
        <taxon>Polyporales</taxon>
        <taxon>Polyporaceae</taxon>
        <taxon>Lentinus</taxon>
    </lineage>
</organism>
<sequence length="269" mass="28637">MCLVSPRTPSPCRSGGGTRHRPSSAVSGLPACTCSCSPPSSLPSPHPAKCLPLIVSDVGARRVHKPPATRRNWNSGVGTRPACSLDPCPPVHLAYVPSYPLSGSKHDKPSQSLESYMWQIVRGCARCRDARLSGSSPHRSWVLLPPSIRCASRVCTRLSDLTVRPVGSGNAPSISFNFVRRSRARDDDPHTCALTSGHRVSSSSGSICRFSVPAPACSPRTATRLFLPVCSRPAQTWGSSCVRGIFAKFDLGLVTAHGYASTSTAARIH</sequence>
<proteinExistence type="predicted"/>